<dbReference type="Gene3D" id="4.10.240.10">
    <property type="entry name" value="Zn(2)-C6 fungal-type DNA-binding domain"/>
    <property type="match status" value="1"/>
</dbReference>
<dbReference type="PROSITE" id="PS50048">
    <property type="entry name" value="ZN2_CY6_FUNGAL_2"/>
    <property type="match status" value="1"/>
</dbReference>
<feature type="compositionally biased region" description="Basic and acidic residues" evidence="2">
    <location>
        <begin position="75"/>
        <end position="90"/>
    </location>
</feature>
<evidence type="ECO:0000256" key="2">
    <source>
        <dbReference type="SAM" id="MobiDB-lite"/>
    </source>
</evidence>
<proteinExistence type="predicted"/>
<dbReference type="AlphaFoldDB" id="A0A8H5D1E7"/>
<dbReference type="CDD" id="cd12148">
    <property type="entry name" value="fungal_TF_MHR"/>
    <property type="match status" value="1"/>
</dbReference>
<dbReference type="InterPro" id="IPR036864">
    <property type="entry name" value="Zn2-C6_fun-type_DNA-bd_sf"/>
</dbReference>
<dbReference type="InterPro" id="IPR001138">
    <property type="entry name" value="Zn2Cys6_DnaBD"/>
</dbReference>
<keyword evidence="5" id="KW-1185">Reference proteome</keyword>
<comment type="caution">
    <text evidence="4">The sequence shown here is derived from an EMBL/GenBank/DDBJ whole genome shotgun (WGS) entry which is preliminary data.</text>
</comment>
<gene>
    <name evidence="4" type="ORF">D9758_012438</name>
</gene>
<protein>
    <recommendedName>
        <fullName evidence="3">Zn(2)-C6 fungal-type domain-containing protein</fullName>
    </recommendedName>
</protein>
<evidence type="ECO:0000313" key="4">
    <source>
        <dbReference type="EMBL" id="KAF5350392.1"/>
    </source>
</evidence>
<dbReference type="GO" id="GO:0008270">
    <property type="term" value="F:zinc ion binding"/>
    <property type="evidence" value="ECO:0007669"/>
    <property type="project" value="InterPro"/>
</dbReference>
<dbReference type="SUPFAM" id="SSF57701">
    <property type="entry name" value="Zn2/Cys6 DNA-binding domain"/>
    <property type="match status" value="1"/>
</dbReference>
<reference evidence="4 5" key="1">
    <citation type="journal article" date="2020" name="ISME J.">
        <title>Uncovering the hidden diversity of litter-decomposition mechanisms in mushroom-forming fungi.</title>
        <authorList>
            <person name="Floudas D."/>
            <person name="Bentzer J."/>
            <person name="Ahren D."/>
            <person name="Johansson T."/>
            <person name="Persson P."/>
            <person name="Tunlid A."/>
        </authorList>
    </citation>
    <scope>NUCLEOTIDE SEQUENCE [LARGE SCALE GENOMIC DNA]</scope>
    <source>
        <strain evidence="4 5">CBS 291.85</strain>
    </source>
</reference>
<dbReference type="InterPro" id="IPR050797">
    <property type="entry name" value="Carb_Metab_Trans_Reg"/>
</dbReference>
<feature type="domain" description="Zn(2)-C6 fungal-type" evidence="3">
    <location>
        <begin position="15"/>
        <end position="47"/>
    </location>
</feature>
<feature type="region of interest" description="Disordered" evidence="2">
    <location>
        <begin position="72"/>
        <end position="104"/>
    </location>
</feature>
<evidence type="ECO:0000256" key="1">
    <source>
        <dbReference type="ARBA" id="ARBA00023242"/>
    </source>
</evidence>
<dbReference type="PANTHER" id="PTHR31668">
    <property type="entry name" value="GLUCOSE TRANSPORT TRANSCRIPTION REGULATOR RGT1-RELATED-RELATED"/>
    <property type="match status" value="1"/>
</dbReference>
<accession>A0A8H5D1E7</accession>
<keyword evidence="1" id="KW-0539">Nucleus</keyword>
<sequence length="687" mass="77002">MEIMMDKPRLKKPPACDYCKARRVLCHPQPEGKSCPRCLEKGVKCTTTPSVRRKRTRKHEIRYVAANLRVVTTNDGDKSNEDDKSSHAMDPDTVDGGNAPTSHGQELEMLRGLQLTASSAAPYAPQTHMWATSSAGLNDVYTRPIAYAPVASRPLLQLPKRLMQGLFNDFVHTTYHIHPIMPYGRIRARLAGCGWQPSSLSPQECVLVHCIFALASTLSTDPLIIGPEPLPAECINILTTNYPVKDIRSDLREIGRRRESVGLCHQLRVEALRQAHNEGIAVWVSPENAASCILLDILLSQYDGPNSYGAAFTWQVRRLAESWYQHPQLYNWTFGTVDRSVLWASFLMFDALAALHSDRSVDFSAHDEQLICGHDQLSLEELTLLLSQGCNGLGQYYGYFLSIIFQITRHAREVYARISGPYARSRPYDLQVIKSYLASLNLLHHICHAFGNYTVTLVNQNQSQSFLIDVVLRTLWIGWTNLALHFYKTIQGMLEQSPVTDLYTARPHGIIDDVYWSGGLDGDVGIEQATCSSEFAPVFSAARVLACRAAIEFSKQIEEIYMISTLAQIKIMCGQLKKWVQLIVEVTDAGVMSASVGILTLERLQDGMKIACFCWTDYTHIVEAIDSHLSALTNTSASPQDHSHILTRNYDPDYHHMHHMHFNPLSDSHHVAQSGYATAVHLDLCIL</sequence>
<organism evidence="4 5">
    <name type="scientific">Tetrapyrgos nigripes</name>
    <dbReference type="NCBI Taxonomy" id="182062"/>
    <lineage>
        <taxon>Eukaryota</taxon>
        <taxon>Fungi</taxon>
        <taxon>Dikarya</taxon>
        <taxon>Basidiomycota</taxon>
        <taxon>Agaricomycotina</taxon>
        <taxon>Agaricomycetes</taxon>
        <taxon>Agaricomycetidae</taxon>
        <taxon>Agaricales</taxon>
        <taxon>Marasmiineae</taxon>
        <taxon>Marasmiaceae</taxon>
        <taxon>Tetrapyrgos</taxon>
    </lineage>
</organism>
<dbReference type="EMBL" id="JAACJM010000074">
    <property type="protein sequence ID" value="KAF5350392.1"/>
    <property type="molecule type" value="Genomic_DNA"/>
</dbReference>
<evidence type="ECO:0000259" key="3">
    <source>
        <dbReference type="PROSITE" id="PS50048"/>
    </source>
</evidence>
<evidence type="ECO:0000313" key="5">
    <source>
        <dbReference type="Proteomes" id="UP000559256"/>
    </source>
</evidence>
<dbReference type="OrthoDB" id="2525765at2759"/>
<name>A0A8H5D1E7_9AGAR</name>
<dbReference type="Proteomes" id="UP000559256">
    <property type="component" value="Unassembled WGS sequence"/>
</dbReference>
<dbReference type="PROSITE" id="PS00463">
    <property type="entry name" value="ZN2_CY6_FUNGAL_1"/>
    <property type="match status" value="1"/>
</dbReference>
<dbReference type="CDD" id="cd00067">
    <property type="entry name" value="GAL4"/>
    <property type="match status" value="1"/>
</dbReference>
<dbReference type="GO" id="GO:0000981">
    <property type="term" value="F:DNA-binding transcription factor activity, RNA polymerase II-specific"/>
    <property type="evidence" value="ECO:0007669"/>
    <property type="project" value="InterPro"/>
</dbReference>